<gene>
    <name evidence="1" type="ORF">O1611_g4867</name>
</gene>
<accession>A0ACC2JMM6</accession>
<sequence>MWREPRRIAMPEPCEAAWLLCVHIKAMPAGGLPSYDPLGCRAVWVVPDVDVFWYICCDRHLPWQAKLKRIAVCFSNFASILSCSTINPSTTILSSGQPYTCYEGMRFLTAVGPPLAVWALGIPSLVRASTVLTYSDQDCTDLSKTITAKDSTGSGDCTKLPTGFGSFMIKTLGDGCSVTIYGSDAEDSICSATNNSLAETSVCYNSTWIYFSIDDCTDESSISTFTPTSKSTLATSITSTVSTTATTGTSSSILATAIVSTTSDPSSSTTSTSTTTAAPSSNGVNVGAVVGGTISGVFVVAVLGGAAFYFFWFRPKHQMQLAELSGRPDTASTRNNDPFRDDNAFAKSDPYPKNDPYVAIPGGHEVYELSPQYIAEVHEQTHERHELPP</sequence>
<evidence type="ECO:0000313" key="1">
    <source>
        <dbReference type="EMBL" id="KAJ8128765.1"/>
    </source>
</evidence>
<name>A0ACC2JMM6_9PEZI</name>
<protein>
    <submittedName>
        <fullName evidence="1">Uncharacterized protein</fullName>
    </submittedName>
</protein>
<reference evidence="1" key="1">
    <citation type="submission" date="2022-12" db="EMBL/GenBank/DDBJ databases">
        <title>Genome Sequence of Lasiodiplodia mahajangana.</title>
        <authorList>
            <person name="Buettner E."/>
        </authorList>
    </citation>
    <scope>NUCLEOTIDE SEQUENCE</scope>
    <source>
        <strain evidence="1">VT137</strain>
    </source>
</reference>
<comment type="caution">
    <text evidence="1">The sequence shown here is derived from an EMBL/GenBank/DDBJ whole genome shotgun (WGS) entry which is preliminary data.</text>
</comment>
<keyword evidence="2" id="KW-1185">Reference proteome</keyword>
<proteinExistence type="predicted"/>
<dbReference type="Proteomes" id="UP001153332">
    <property type="component" value="Unassembled WGS sequence"/>
</dbReference>
<evidence type="ECO:0000313" key="2">
    <source>
        <dbReference type="Proteomes" id="UP001153332"/>
    </source>
</evidence>
<organism evidence="1 2">
    <name type="scientific">Lasiodiplodia mahajangana</name>
    <dbReference type="NCBI Taxonomy" id="1108764"/>
    <lineage>
        <taxon>Eukaryota</taxon>
        <taxon>Fungi</taxon>
        <taxon>Dikarya</taxon>
        <taxon>Ascomycota</taxon>
        <taxon>Pezizomycotina</taxon>
        <taxon>Dothideomycetes</taxon>
        <taxon>Dothideomycetes incertae sedis</taxon>
        <taxon>Botryosphaeriales</taxon>
        <taxon>Botryosphaeriaceae</taxon>
        <taxon>Lasiodiplodia</taxon>
    </lineage>
</organism>
<dbReference type="EMBL" id="JAPUUL010000965">
    <property type="protein sequence ID" value="KAJ8128765.1"/>
    <property type="molecule type" value="Genomic_DNA"/>
</dbReference>